<dbReference type="InterPro" id="IPR004139">
    <property type="entry name" value="Glyco_trans_13"/>
</dbReference>
<organism evidence="19 20">
    <name type="scientific">Discostella pseudostelligera</name>
    <dbReference type="NCBI Taxonomy" id="259834"/>
    <lineage>
        <taxon>Eukaryota</taxon>
        <taxon>Sar</taxon>
        <taxon>Stramenopiles</taxon>
        <taxon>Ochrophyta</taxon>
        <taxon>Bacillariophyta</taxon>
        <taxon>Coscinodiscophyceae</taxon>
        <taxon>Thalassiosirophycidae</taxon>
        <taxon>Stephanodiscales</taxon>
        <taxon>Stephanodiscaceae</taxon>
        <taxon>Discostella</taxon>
    </lineage>
</organism>
<evidence type="ECO:0000256" key="12">
    <source>
        <dbReference type="ARBA" id="ARBA00023136"/>
    </source>
</evidence>
<dbReference type="GO" id="GO:0000139">
    <property type="term" value="C:Golgi membrane"/>
    <property type="evidence" value="ECO:0007669"/>
    <property type="project" value="UniProtKB-SubCell"/>
</dbReference>
<keyword evidence="10 18" id="KW-1133">Transmembrane helix</keyword>
<reference evidence="19 20" key="1">
    <citation type="submission" date="2024-10" db="EMBL/GenBank/DDBJ databases">
        <title>Updated reference genomes for cyclostephanoid diatoms.</title>
        <authorList>
            <person name="Roberts W.R."/>
            <person name="Alverson A.J."/>
        </authorList>
    </citation>
    <scope>NUCLEOTIDE SEQUENCE [LARGE SCALE GENOMIC DNA]</scope>
    <source>
        <strain evidence="19 20">AJA232-27</strain>
    </source>
</reference>
<dbReference type="SUPFAM" id="SSF53448">
    <property type="entry name" value="Nucleotide-diphospho-sugar transferases"/>
    <property type="match status" value="1"/>
</dbReference>
<evidence type="ECO:0000256" key="15">
    <source>
        <dbReference type="ARBA" id="ARBA00041712"/>
    </source>
</evidence>
<accession>A0ABD3LY75</accession>
<evidence type="ECO:0000256" key="7">
    <source>
        <dbReference type="ARBA" id="ARBA00022692"/>
    </source>
</evidence>
<protein>
    <recommendedName>
        <fullName evidence="14">alpha-1,3-mannosyl-glycoprotein 2-beta-N-acetylglucosaminyltransferase</fullName>
        <ecNumber evidence="14">2.4.1.101</ecNumber>
    </recommendedName>
    <alternativeName>
        <fullName evidence="15">N-glycosyl-oligosaccharide-glycoprotein N-acetylglucosaminyltransferase I</fullName>
    </alternativeName>
</protein>
<evidence type="ECO:0000256" key="9">
    <source>
        <dbReference type="ARBA" id="ARBA00022968"/>
    </source>
</evidence>
<proteinExistence type="inferred from homology"/>
<evidence type="ECO:0000313" key="20">
    <source>
        <dbReference type="Proteomes" id="UP001530293"/>
    </source>
</evidence>
<keyword evidence="12 18" id="KW-0472">Membrane</keyword>
<keyword evidence="5" id="KW-0328">Glycosyltransferase</keyword>
<dbReference type="Gene3D" id="3.90.550.10">
    <property type="entry name" value="Spore Coat Polysaccharide Biosynthesis Protein SpsA, Chain A"/>
    <property type="match status" value="1"/>
</dbReference>
<evidence type="ECO:0000256" key="18">
    <source>
        <dbReference type="SAM" id="Phobius"/>
    </source>
</evidence>
<comment type="cofactor">
    <cofactor evidence="1">
        <name>Mn(2+)</name>
        <dbReference type="ChEBI" id="CHEBI:29035"/>
    </cofactor>
</comment>
<evidence type="ECO:0000256" key="1">
    <source>
        <dbReference type="ARBA" id="ARBA00001936"/>
    </source>
</evidence>
<dbReference type="AlphaFoldDB" id="A0ABD3LY75"/>
<evidence type="ECO:0000256" key="6">
    <source>
        <dbReference type="ARBA" id="ARBA00022679"/>
    </source>
</evidence>
<dbReference type="Proteomes" id="UP001530293">
    <property type="component" value="Unassembled WGS sequence"/>
</dbReference>
<comment type="subcellular location">
    <subcellularLocation>
        <location evidence="2">Golgi apparatus membrane</location>
        <topology evidence="2">Single-pass type II membrane protein</topology>
    </subcellularLocation>
</comment>
<dbReference type="GO" id="GO:0003827">
    <property type="term" value="F:alpha-1,3-mannosylglycoprotein 2-beta-N-acetylglucosaminyltransferase activity"/>
    <property type="evidence" value="ECO:0007669"/>
    <property type="project" value="UniProtKB-EC"/>
</dbReference>
<comment type="similarity">
    <text evidence="4">Belongs to the glycosyltransferase 13 family.</text>
</comment>
<dbReference type="Gene3D" id="3.10.180.20">
    <property type="entry name" value="N-Acetylglucosaminyltransferase I, Domain 2"/>
    <property type="match status" value="1"/>
</dbReference>
<keyword evidence="11" id="KW-0333">Golgi apparatus</keyword>
<keyword evidence="7 18" id="KW-0812">Transmembrane</keyword>
<dbReference type="EC" id="2.4.1.101" evidence="14"/>
<evidence type="ECO:0000256" key="2">
    <source>
        <dbReference type="ARBA" id="ARBA00004323"/>
    </source>
</evidence>
<evidence type="ECO:0000313" key="19">
    <source>
        <dbReference type="EMBL" id="KAL3756694.1"/>
    </source>
</evidence>
<dbReference type="InterPro" id="IPR029044">
    <property type="entry name" value="Nucleotide-diphossugar_trans"/>
</dbReference>
<keyword evidence="6" id="KW-0808">Transferase</keyword>
<evidence type="ECO:0000256" key="14">
    <source>
        <dbReference type="ARBA" id="ARBA00038949"/>
    </source>
</evidence>
<evidence type="ECO:0000256" key="11">
    <source>
        <dbReference type="ARBA" id="ARBA00023034"/>
    </source>
</evidence>
<dbReference type="EMBL" id="JALLBG020000299">
    <property type="protein sequence ID" value="KAL3756694.1"/>
    <property type="molecule type" value="Genomic_DNA"/>
</dbReference>
<keyword evidence="20" id="KW-1185">Reference proteome</keyword>
<sequence>MNNSLIPRRNSAESMSSQYPHINGSRSSRGLGSSGGRRLGSAPPQLRTVKLKNRPLAIFRIIIITIILLCTTWVYLIIKIASGMNSSSSGGEAFHPSAMLARPHIDLPKNLLSDIGWAVKQKIHNIMITMKREHPVPLLDVSHLDSPVLIITYKRADYLERTLWNIFESHPAQQVNEAKHTQQGGNLRKDLTSNDQVNSIGRIVGAPIIISQDGPNREVRAVIETYRHLFESKLGVPLYSLEHPRTIVKVDKNPKVSWKASYKSLAAHLGWAIEQTFSGKAYDNYLHRQMHNRDIPSELLPLPQRVIILEEDIEISNDFFSLMNATADILDEDETLLAVSAFNDNGKEQFVSDPKRLVRSDFFPGLGWMMARSVWDGPASHPTAGLKSNWAPGGFWDDWLRDSDQRRGRQILRPEVSRTFHFGIVDGTSKNQNDEVLNKIELVENHIRWEDVDLSYLDASSYADSYWNRVSQAKLVEHLDEAKRDVAHGDVRIVYNNLKQFNKLAKKFGVMDDEKAGVPRTGYEGIVEIRYGRGEYFIYLTPPCIVNGRPEHFGKRAWLDYNKVSLMRDLGYTT</sequence>
<dbReference type="InterPro" id="IPR052261">
    <property type="entry name" value="Glycosyltransferase_13"/>
</dbReference>
<gene>
    <name evidence="19" type="ORF">ACHAWU_002597</name>
</gene>
<evidence type="ECO:0000256" key="5">
    <source>
        <dbReference type="ARBA" id="ARBA00022676"/>
    </source>
</evidence>
<evidence type="ECO:0000256" key="8">
    <source>
        <dbReference type="ARBA" id="ARBA00022723"/>
    </source>
</evidence>
<evidence type="ECO:0000256" key="17">
    <source>
        <dbReference type="SAM" id="MobiDB-lite"/>
    </source>
</evidence>
<dbReference type="GO" id="GO:0046872">
    <property type="term" value="F:metal ion binding"/>
    <property type="evidence" value="ECO:0007669"/>
    <property type="project" value="UniProtKB-KW"/>
</dbReference>
<name>A0ABD3LY75_9STRA</name>
<keyword evidence="8" id="KW-0479">Metal-binding</keyword>
<feature type="region of interest" description="Disordered" evidence="17">
    <location>
        <begin position="1"/>
        <end position="43"/>
    </location>
</feature>
<evidence type="ECO:0000256" key="3">
    <source>
        <dbReference type="ARBA" id="ARBA00004922"/>
    </source>
</evidence>
<comment type="catalytic activity">
    <reaction evidence="16">
        <text>N(4)-(alpha-D-Man-(1-&gt;3)-[alpha-D-Man-(1-&gt;3)-[alpha-D-Man-(1-&gt;6)]-alpha-D-Man-(1-&gt;6)]-beta-D-Man-(1-&gt;4)-beta-D-GlcNAc-(1-&gt;4)-beta-D-GlcNAc)-L-asparaginyl-[protein] (N-glucan mannose isomer 5A1,2) + UDP-N-acetyl-alpha-D-glucosamine = N(4)-{beta-D-GlcNAc-(1-&gt;2)-alpha-D-Man-(1-&gt;3)-[alpha-D-Man-(1-&gt;3)-[alpha-D-Man-(1-&gt;6)]-alpha-D-Man-(1-&gt;6)]-beta-D-Man-(1-&gt;4)-beta-D-GlcNAc-(1-&gt;4)-beta-D-GlcNAc}-L-asparaginyl-[protein] + UDP + H(+)</text>
        <dbReference type="Rhea" id="RHEA:11456"/>
        <dbReference type="Rhea" id="RHEA-COMP:14367"/>
        <dbReference type="Rhea" id="RHEA-COMP:14368"/>
        <dbReference type="ChEBI" id="CHEBI:15378"/>
        <dbReference type="ChEBI" id="CHEBI:57705"/>
        <dbReference type="ChEBI" id="CHEBI:58223"/>
        <dbReference type="ChEBI" id="CHEBI:59087"/>
        <dbReference type="ChEBI" id="CHEBI:60625"/>
        <dbReference type="EC" id="2.4.1.101"/>
    </reaction>
</comment>
<comment type="caution">
    <text evidence="19">The sequence shown here is derived from an EMBL/GenBank/DDBJ whole genome shotgun (WGS) entry which is preliminary data.</text>
</comment>
<evidence type="ECO:0000256" key="16">
    <source>
        <dbReference type="ARBA" id="ARBA00049421"/>
    </source>
</evidence>
<evidence type="ECO:0000256" key="10">
    <source>
        <dbReference type="ARBA" id="ARBA00022989"/>
    </source>
</evidence>
<keyword evidence="9" id="KW-0735">Signal-anchor</keyword>
<keyword evidence="13" id="KW-0464">Manganese</keyword>
<dbReference type="PANTHER" id="PTHR10468">
    <property type="entry name" value="PROTEIN O-LINKED-MANNOSE BETA-1,2-N-ACETYLGLUCOSAMINYLTRANSFERASE 1/ALPHA-1,3-MANNOSYL-GLYCOPROTEIN 2-BETA-N-ACETYLGLUCOSAMINYLTRANSFERASE"/>
    <property type="match status" value="1"/>
</dbReference>
<dbReference type="PANTHER" id="PTHR10468:SF0">
    <property type="entry name" value="ALPHA-1,3-MANNOSYL-GLYCOPROTEIN 2-BETA-N-ACETYLGLUCOSAMINYLTRANSFERASE"/>
    <property type="match status" value="1"/>
</dbReference>
<evidence type="ECO:0000256" key="13">
    <source>
        <dbReference type="ARBA" id="ARBA00023211"/>
    </source>
</evidence>
<dbReference type="Pfam" id="PF03071">
    <property type="entry name" value="GNT-I"/>
    <property type="match status" value="1"/>
</dbReference>
<evidence type="ECO:0000256" key="4">
    <source>
        <dbReference type="ARBA" id="ARBA00006492"/>
    </source>
</evidence>
<comment type="pathway">
    <text evidence="3">Protein modification; protein glycosylation.</text>
</comment>
<feature type="transmembrane region" description="Helical" evidence="18">
    <location>
        <begin position="57"/>
        <end position="78"/>
    </location>
</feature>